<reference evidence="2 3" key="1">
    <citation type="journal article" date="2017" name="Int. J. Syst. Evol. Microbiol.">
        <title>Arachidicoccus ginsenosidivorans sp. nov., with ginsenoside-converting activity isolated from ginseng cultivating soil.</title>
        <authorList>
            <person name="Siddiqi M.Z."/>
            <person name="Aslam Z."/>
            <person name="Im W.T."/>
        </authorList>
    </citation>
    <scope>NUCLEOTIDE SEQUENCE [LARGE SCALE GENOMIC DNA]</scope>
    <source>
        <strain evidence="2 3">Gsoil 809</strain>
    </source>
</reference>
<dbReference type="InterPro" id="IPR011050">
    <property type="entry name" value="Pectin_lyase_fold/virulence"/>
</dbReference>
<keyword evidence="3" id="KW-1185">Reference proteome</keyword>
<dbReference type="InterPro" id="IPR012334">
    <property type="entry name" value="Pectin_lyas_fold"/>
</dbReference>
<proteinExistence type="predicted"/>
<dbReference type="AlphaFoldDB" id="A0A5B8VU00"/>
<accession>A0A5B8VU00</accession>
<dbReference type="Gene3D" id="2.160.20.10">
    <property type="entry name" value="Single-stranded right-handed beta-helix, Pectin lyase-like"/>
    <property type="match status" value="1"/>
</dbReference>
<evidence type="ECO:0000256" key="1">
    <source>
        <dbReference type="SAM" id="SignalP"/>
    </source>
</evidence>
<dbReference type="RefSeq" id="WP_146787694.1">
    <property type="nucleotide sequence ID" value="NZ_CP042434.1"/>
</dbReference>
<gene>
    <name evidence="2" type="ORF">FSB73_22735</name>
</gene>
<dbReference type="EMBL" id="CP042434">
    <property type="protein sequence ID" value="QEC74065.1"/>
    <property type="molecule type" value="Genomic_DNA"/>
</dbReference>
<evidence type="ECO:0000313" key="3">
    <source>
        <dbReference type="Proteomes" id="UP000321291"/>
    </source>
</evidence>
<feature type="signal peptide" evidence="1">
    <location>
        <begin position="1"/>
        <end position="22"/>
    </location>
</feature>
<organism evidence="2 3">
    <name type="scientific">Arachidicoccus ginsenosidivorans</name>
    <dbReference type="NCBI Taxonomy" id="496057"/>
    <lineage>
        <taxon>Bacteria</taxon>
        <taxon>Pseudomonadati</taxon>
        <taxon>Bacteroidota</taxon>
        <taxon>Chitinophagia</taxon>
        <taxon>Chitinophagales</taxon>
        <taxon>Chitinophagaceae</taxon>
        <taxon>Arachidicoccus</taxon>
    </lineage>
</organism>
<protein>
    <recommendedName>
        <fullName evidence="4">Peptidoglycan-binding protein</fullName>
    </recommendedName>
</protein>
<dbReference type="OrthoDB" id="5488826at2"/>
<keyword evidence="1" id="KW-0732">Signal</keyword>
<dbReference type="KEGG" id="agi:FSB73_22735"/>
<dbReference type="Proteomes" id="UP000321291">
    <property type="component" value="Chromosome"/>
</dbReference>
<evidence type="ECO:0008006" key="4">
    <source>
        <dbReference type="Google" id="ProtNLM"/>
    </source>
</evidence>
<dbReference type="SUPFAM" id="SSF51126">
    <property type="entry name" value="Pectin lyase-like"/>
    <property type="match status" value="1"/>
</dbReference>
<feature type="chain" id="PRO_5022712987" description="Peptidoglycan-binding protein" evidence="1">
    <location>
        <begin position="23"/>
        <end position="523"/>
    </location>
</feature>
<name>A0A5B8VU00_9BACT</name>
<evidence type="ECO:0000313" key="2">
    <source>
        <dbReference type="EMBL" id="QEC74065.1"/>
    </source>
</evidence>
<sequence>MKSILIQLIIFMLCCNYCVVHAQQSKVKPLQQSKWVYLRIGQSGKPEGKLLYRHTAKGDRIMDFSKAGYKGGGVALPHVPVKITLKPVKGDNALAIQAAIDKVGRLPLINGYRGTVLLAPGVFECYGPFKINNKGVVLSGSGSEKRGTVLQLMGEPHTAIEIRGQIKVEGLGHATQITDRYVPAGSDYIDVQNAAGLKPGDWIRITKSVTPAWLHFMGMDQLSRNNKPQTWLSGELFTDRQIASIDNKKLTLEVPLSDSYDGQYLDPPGVRVEKIQYTDVLSDIGITDLSIYARPQSGTINEHHDQALLLSGVQDAWVKNVRILNTVNSIRIKGRRMTFDHVFIEHVVPTTGAAKPADLSVGGTQLLFNQCFIQGDNVFYFATGARVTGPIVLLNCIFTGKGWIQPHQRWATGILVDGCKVPEGGIDFMNRGAYGSGHGWAVGWAVAWNCQAASYLNQMPPGSANWVIGSTGKKMYKPMPFNKSPNVPAGIYDAYGTSVIPKSLYLAQLRDRLGAEALSNIGY</sequence>